<protein>
    <recommendedName>
        <fullName evidence="3">long-chain-fatty-acid--CoA ligase</fullName>
        <ecNumber evidence="3">6.2.1.3</ecNumber>
    </recommendedName>
</protein>
<dbReference type="InterPro" id="IPR000873">
    <property type="entry name" value="AMP-dep_synth/lig_dom"/>
</dbReference>
<evidence type="ECO:0000256" key="1">
    <source>
        <dbReference type="ARBA" id="ARBA00022598"/>
    </source>
</evidence>
<dbReference type="AlphaFoldDB" id="A0A815NC45"/>
<dbReference type="InterPro" id="IPR042099">
    <property type="entry name" value="ANL_N_sf"/>
</dbReference>
<dbReference type="Gene3D" id="3.40.50.12780">
    <property type="entry name" value="N-terminal domain of ligase-like"/>
    <property type="match status" value="1"/>
</dbReference>
<sequence>MLRCVLKPNNICTISFLRSISLTHINKSTYKARIQREHDDGIDINHQTTEIDSKEHIRRCTLHKDVDLYSYYNKTCPNVRTLGDGLFEGCIASNDGPCMGYISPDDSSKTIQWLSYSQVIEKSRYIGSYLWTKTKLIPMKSKVAIVSSNRPEYLFVEQGCYMYGFLVVSLYTTFDAKTIMNLVKRTGADVLIVDNFKRIQSIKDDLLDTKQIKQIFVMDEGNYDEKGKIQSLSSIFKSMKNTDICERPTIDPQSIATYILTSGTTGDPKLAMISHENLLSSVKANLIRLQEAHVERPLIDRHCSFLPMAHVFERFVLLQIILRGTKFVYCPSPDKLIEYLSIVKPTQASVVPRIFNKIYDTVMADVNQSVVKRFLVRQALREQPSFLSRIVFRKVKQLFGGELKGIITSSAPLKPDIMHFFRIALDIPIIEAYGQTEASGGGTVTHIKDVSCGTVGTPMPSIEAKLVDVPDTNYRSENNQGEICFRGPIIFKGYYGDEEKTREAIDQDGWLHTGDVGEWTSTGALKIIDRMKHIFKLSQGKYIAPERLEDVYVRSRWVSQIFVDGISTEQSVVAIVIPDEDYVRKHFKSTSTNAASFADLCKDAKLKETIFNDLYELAVKNKLHSYETLSDIYIHPELFSQDNGLLTVTLKTRRTNARQHFGPILKSLYNVDSDVKQNLKKE</sequence>
<gene>
    <name evidence="5" type="ORF">JYZ213_LOCUS39577</name>
</gene>
<keyword evidence="2" id="KW-0276">Fatty acid metabolism</keyword>
<evidence type="ECO:0000313" key="6">
    <source>
        <dbReference type="Proteomes" id="UP000663845"/>
    </source>
</evidence>
<dbReference type="GO" id="GO:0016020">
    <property type="term" value="C:membrane"/>
    <property type="evidence" value="ECO:0007669"/>
    <property type="project" value="TreeGrafter"/>
</dbReference>
<dbReference type="PROSITE" id="PS00455">
    <property type="entry name" value="AMP_BINDING"/>
    <property type="match status" value="1"/>
</dbReference>
<evidence type="ECO:0000256" key="2">
    <source>
        <dbReference type="ARBA" id="ARBA00022832"/>
    </source>
</evidence>
<name>A0A815NC45_9BILA</name>
<comment type="caution">
    <text evidence="5">The sequence shown here is derived from an EMBL/GenBank/DDBJ whole genome shotgun (WGS) entry which is preliminary data.</text>
</comment>
<evidence type="ECO:0000313" key="5">
    <source>
        <dbReference type="EMBL" id="CAF1431167.1"/>
    </source>
</evidence>
<keyword evidence="2" id="KW-0443">Lipid metabolism</keyword>
<dbReference type="EC" id="6.2.1.3" evidence="3"/>
<evidence type="ECO:0000259" key="4">
    <source>
        <dbReference type="Pfam" id="PF00501"/>
    </source>
</evidence>
<keyword evidence="1" id="KW-0436">Ligase</keyword>
<dbReference type="PANTHER" id="PTHR43272:SF107">
    <property type="entry name" value="LONG-CHAIN-FATTY-ACID--COA LIGASE 5"/>
    <property type="match status" value="1"/>
</dbReference>
<dbReference type="GO" id="GO:0004467">
    <property type="term" value="F:long-chain fatty acid-CoA ligase activity"/>
    <property type="evidence" value="ECO:0007669"/>
    <property type="project" value="UniProtKB-EC"/>
</dbReference>
<dbReference type="Proteomes" id="UP000663845">
    <property type="component" value="Unassembled WGS sequence"/>
</dbReference>
<dbReference type="PANTHER" id="PTHR43272">
    <property type="entry name" value="LONG-CHAIN-FATTY-ACID--COA LIGASE"/>
    <property type="match status" value="1"/>
</dbReference>
<evidence type="ECO:0000256" key="3">
    <source>
        <dbReference type="ARBA" id="ARBA00026121"/>
    </source>
</evidence>
<dbReference type="EMBL" id="CAJNOG010001308">
    <property type="protein sequence ID" value="CAF1431167.1"/>
    <property type="molecule type" value="Genomic_DNA"/>
</dbReference>
<proteinExistence type="predicted"/>
<reference evidence="5" key="1">
    <citation type="submission" date="2021-02" db="EMBL/GenBank/DDBJ databases">
        <authorList>
            <person name="Nowell W R."/>
        </authorList>
    </citation>
    <scope>NUCLEOTIDE SEQUENCE</scope>
</reference>
<feature type="domain" description="AMP-dependent synthetase/ligase" evidence="4">
    <location>
        <begin position="110"/>
        <end position="495"/>
    </location>
</feature>
<dbReference type="SUPFAM" id="SSF56801">
    <property type="entry name" value="Acetyl-CoA synthetase-like"/>
    <property type="match status" value="1"/>
</dbReference>
<dbReference type="InterPro" id="IPR020845">
    <property type="entry name" value="AMP-binding_CS"/>
</dbReference>
<accession>A0A815NC45</accession>
<organism evidence="5 6">
    <name type="scientific">Adineta steineri</name>
    <dbReference type="NCBI Taxonomy" id="433720"/>
    <lineage>
        <taxon>Eukaryota</taxon>
        <taxon>Metazoa</taxon>
        <taxon>Spiralia</taxon>
        <taxon>Gnathifera</taxon>
        <taxon>Rotifera</taxon>
        <taxon>Eurotatoria</taxon>
        <taxon>Bdelloidea</taxon>
        <taxon>Adinetida</taxon>
        <taxon>Adinetidae</taxon>
        <taxon>Adineta</taxon>
    </lineage>
</organism>
<dbReference type="Pfam" id="PF00501">
    <property type="entry name" value="AMP-binding"/>
    <property type="match status" value="1"/>
</dbReference>
<dbReference type="GO" id="GO:0005783">
    <property type="term" value="C:endoplasmic reticulum"/>
    <property type="evidence" value="ECO:0007669"/>
    <property type="project" value="TreeGrafter"/>
</dbReference>